<dbReference type="PANTHER" id="PTHR46652">
    <property type="entry name" value="LEUCINE-RICH REPEAT AND IQ DOMAIN-CONTAINING PROTEIN 1-RELATED"/>
    <property type="match status" value="1"/>
</dbReference>
<evidence type="ECO:0000313" key="15">
    <source>
        <dbReference type="EMBL" id="EAG4463356.1"/>
    </source>
</evidence>
<feature type="region of interest" description="Disordered" evidence="8">
    <location>
        <begin position="503"/>
        <end position="559"/>
    </location>
</feature>
<dbReference type="SUPFAM" id="SSF52058">
    <property type="entry name" value="L domain-like"/>
    <property type="match status" value="1"/>
</dbReference>
<dbReference type="NCBIfam" id="TIGR01167">
    <property type="entry name" value="LPXTG_anchor"/>
    <property type="match status" value="1"/>
</dbReference>
<comment type="subcellular location">
    <subcellularLocation>
        <location evidence="1">Secreted</location>
        <location evidence="1">Cell wall</location>
        <topology evidence="1">Peptidoglycan-anchor</topology>
    </subcellularLocation>
</comment>
<dbReference type="Proteomes" id="UP000365297">
    <property type="component" value="Unassembled WGS sequence"/>
</dbReference>
<sequence length="589" mass="63107">MRKMGVKIGLCVLLMMPFTISFSANVSAEEEISVKAAQDVVNIPDPVLKSYLNGLLGQSSTSDITEAQMDTITNVTISNSSLTDLTGLDYAHNLTILHLSNTGVTDYALVAKIPSLTNLSIAGDNLTNDSLPDLNNLSNITNLNLSPGKLDNNALTKFNKMSKLSYLNLDSNPSITNIMPLKSIPNLATLFVQFCGINDFRGIDTFPKLVSLSAYGQNVGRTVLINSSIKSSALNFDEANQTIFVPFTLMTERGVNFDGYLFPFTTNTSSASTYFTLNETKIDGSRLTIDDKGITVSGITKSYFDTITKMEYNALYNNPAGSYQTPPNFNNYSVSGGSYDHYFDIDHSLTITNDSAISYGEQTTVTEEQFLKDVHAETDDGTPVTSDFNTVVDFSKPGVYTVTLNAENAAGLKATPTQVTVTIHAKPVITADKSISYTKDSTKTDQQFLQDISAKTSDGSKVTSDFDSVVDLAKVGTYKVTLNAVSADGLNADPVIVLVNVVEGNEPPTPPAPGPDPTPDPTPNPNNPNINPNPDNGQSANSENASNPSNSEVNAALPNTGDASQATTVLIGIIIAGVAILFFRQRKHS</sequence>
<feature type="domain" description="Gram-positive cocci surface proteins LPxTG" evidence="11">
    <location>
        <begin position="554"/>
        <end position="587"/>
    </location>
</feature>
<feature type="signal peptide" evidence="10">
    <location>
        <begin position="1"/>
        <end position="23"/>
    </location>
</feature>
<gene>
    <name evidence="18" type="primary">inlb_1</name>
    <name evidence="14" type="ORF">ARY78_11215</name>
    <name evidence="15" type="ORF">CA369_13715</name>
    <name evidence="18" type="ORF">DYZ80_00623</name>
    <name evidence="16" type="ORF">E5F58_03420</name>
    <name evidence="17" type="ORF">F6515_06685</name>
</gene>
<evidence type="ECO:0000256" key="9">
    <source>
        <dbReference type="SAM" id="Phobius"/>
    </source>
</evidence>
<dbReference type="EMBL" id="AAAIXK010000006">
    <property type="protein sequence ID" value="EAC5550997.1"/>
    <property type="molecule type" value="Genomic_DNA"/>
</dbReference>
<dbReference type="InterPro" id="IPR032675">
    <property type="entry name" value="LRR_dom_sf"/>
</dbReference>
<dbReference type="SUPFAM" id="SSF49299">
    <property type="entry name" value="PKD domain"/>
    <property type="match status" value="1"/>
</dbReference>
<dbReference type="Proteomes" id="UP000528151">
    <property type="component" value="Unassembled WGS sequence"/>
</dbReference>
<feature type="chain" id="PRO_5043118776" evidence="10">
    <location>
        <begin position="24"/>
        <end position="589"/>
    </location>
</feature>
<evidence type="ECO:0000313" key="16">
    <source>
        <dbReference type="EMBL" id="EAH4241047.1"/>
    </source>
</evidence>
<keyword evidence="9" id="KW-0812">Transmembrane</keyword>
<comment type="caution">
    <text evidence="14">The sequence shown here is derived from an EMBL/GenBank/DDBJ whole genome shotgun (WGS) entry which is preliminary data.</text>
</comment>
<evidence type="ECO:0000256" key="7">
    <source>
        <dbReference type="ARBA" id="ARBA00023088"/>
    </source>
</evidence>
<evidence type="ECO:0000313" key="20">
    <source>
        <dbReference type="Proteomes" id="UP000365297"/>
    </source>
</evidence>
<evidence type="ECO:0000256" key="2">
    <source>
        <dbReference type="ARBA" id="ARBA00022512"/>
    </source>
</evidence>
<evidence type="ECO:0000313" key="14">
    <source>
        <dbReference type="EMBL" id="EAC5550997.1"/>
    </source>
</evidence>
<dbReference type="KEGG" id="lmok:CQ02_03280"/>
<feature type="compositionally biased region" description="Low complexity" evidence="8">
    <location>
        <begin position="527"/>
        <end position="556"/>
    </location>
</feature>
<keyword evidence="7" id="KW-0572">Peptidoglycan-anchor</keyword>
<evidence type="ECO:0000259" key="13">
    <source>
        <dbReference type="Pfam" id="PF22122"/>
    </source>
</evidence>
<dbReference type="Proteomes" id="UP000489121">
    <property type="component" value="Unassembled WGS sequence"/>
</dbReference>
<evidence type="ECO:0000259" key="12">
    <source>
        <dbReference type="Pfam" id="PF18981"/>
    </source>
</evidence>
<evidence type="ECO:0000313" key="18">
    <source>
        <dbReference type="EMBL" id="RKA11090.1"/>
    </source>
</evidence>
<dbReference type="Pfam" id="PF22122">
    <property type="entry name" value="InlK_D2"/>
    <property type="match status" value="1"/>
</dbReference>
<reference evidence="17 21" key="3">
    <citation type="submission" date="2019-09" db="EMBL/GenBank/DDBJ databases">
        <authorList>
            <consortium name="PulseNet: The National Subtyping Network for Foodborne Disease Surveillance"/>
            <person name="Tarr C.L."/>
            <person name="Trees E."/>
            <person name="Katz L.S."/>
            <person name="Carleton-Romer H.A."/>
            <person name="Stroika S."/>
            <person name="Kucerova Z."/>
            <person name="Roache K.F."/>
            <person name="Sabol A.L."/>
            <person name="Besser J."/>
            <person name="Gerner-Smidt P."/>
        </authorList>
    </citation>
    <scope>NUCLEOTIDE SEQUENCE [LARGE SCALE GENOMIC DNA]</scope>
    <source>
        <strain evidence="17 21">PNUSAL005692</strain>
    </source>
</reference>
<keyword evidence="3" id="KW-0964">Secreted</keyword>
<dbReference type="SMR" id="A0A0B8QYG0"/>
<organism evidence="14 20">
    <name type="scientific">Listeria monocytogenes</name>
    <dbReference type="NCBI Taxonomy" id="1639"/>
    <lineage>
        <taxon>Bacteria</taxon>
        <taxon>Bacillati</taxon>
        <taxon>Bacillota</taxon>
        <taxon>Bacilli</taxon>
        <taxon>Bacillales</taxon>
        <taxon>Listeriaceae</taxon>
        <taxon>Listeria</taxon>
    </lineage>
</organism>
<evidence type="ECO:0000256" key="6">
    <source>
        <dbReference type="ARBA" id="ARBA00022737"/>
    </source>
</evidence>
<keyword evidence="5 10" id="KW-0732">Signal</keyword>
<dbReference type="InterPro" id="IPR044056">
    <property type="entry name" value="InlI_Ig-like"/>
</dbReference>
<evidence type="ECO:0000256" key="5">
    <source>
        <dbReference type="ARBA" id="ARBA00022729"/>
    </source>
</evidence>
<evidence type="ECO:0000259" key="11">
    <source>
        <dbReference type="Pfam" id="PF00746"/>
    </source>
</evidence>
<protein>
    <submittedName>
        <fullName evidence="18">Internalin B</fullName>
    </submittedName>
    <submittedName>
        <fullName evidence="14">Leucine-rich repeat domain-containing protein</fullName>
    </submittedName>
</protein>
<dbReference type="NCBIfam" id="NF033932">
    <property type="entry name" value="LapB_rpt_80"/>
    <property type="match status" value="2"/>
</dbReference>
<evidence type="ECO:0000256" key="10">
    <source>
        <dbReference type="SAM" id="SignalP"/>
    </source>
</evidence>
<keyword evidence="9" id="KW-1133">Transmembrane helix</keyword>
<feature type="compositionally biased region" description="Pro residues" evidence="8">
    <location>
        <begin position="507"/>
        <end position="526"/>
    </location>
</feature>
<dbReference type="EMBL" id="AABGUK010000001">
    <property type="protein sequence ID" value="EAH4241047.1"/>
    <property type="molecule type" value="Genomic_DNA"/>
</dbReference>
<evidence type="ECO:0000313" key="22">
    <source>
        <dbReference type="Proteomes" id="UP000527632"/>
    </source>
</evidence>
<dbReference type="EMBL" id="AABBZO010000020">
    <property type="protein sequence ID" value="EAG4463356.1"/>
    <property type="molecule type" value="Genomic_DNA"/>
</dbReference>
<dbReference type="Pfam" id="PF18981">
    <property type="entry name" value="InlK_D3"/>
    <property type="match status" value="2"/>
</dbReference>
<evidence type="ECO:0000256" key="1">
    <source>
        <dbReference type="ARBA" id="ARBA00004168"/>
    </source>
</evidence>
<keyword evidence="6" id="KW-0677">Repeat</keyword>
<dbReference type="PANTHER" id="PTHR46652:SF3">
    <property type="entry name" value="LEUCINE-RICH REPEAT-CONTAINING PROTEIN 9"/>
    <property type="match status" value="1"/>
</dbReference>
<feature type="domain" description="Internalin K" evidence="13">
    <location>
        <begin position="234"/>
        <end position="345"/>
    </location>
</feature>
<dbReference type="InterPro" id="IPR013783">
    <property type="entry name" value="Ig-like_fold"/>
</dbReference>
<dbReference type="EMBL" id="QXLS01000001">
    <property type="protein sequence ID" value="RKA11090.1"/>
    <property type="molecule type" value="Genomic_DNA"/>
</dbReference>
<name>A0A0B8QYG0_LISMN</name>
<evidence type="ECO:0000313" key="19">
    <source>
        <dbReference type="Proteomes" id="UP000272537"/>
    </source>
</evidence>
<dbReference type="Pfam" id="PF00746">
    <property type="entry name" value="Gram_pos_anchor"/>
    <property type="match status" value="1"/>
</dbReference>
<keyword evidence="2" id="KW-0134">Cell wall</keyword>
<feature type="transmembrane region" description="Helical" evidence="9">
    <location>
        <begin position="563"/>
        <end position="583"/>
    </location>
</feature>
<dbReference type="Gene3D" id="2.60.40.3890">
    <property type="match status" value="1"/>
</dbReference>
<dbReference type="AlphaFoldDB" id="A0A0B8QYG0"/>
<evidence type="ECO:0000256" key="8">
    <source>
        <dbReference type="SAM" id="MobiDB-lite"/>
    </source>
</evidence>
<dbReference type="EMBL" id="AALGDA010000015">
    <property type="protein sequence ID" value="ECY9782678.1"/>
    <property type="molecule type" value="Genomic_DNA"/>
</dbReference>
<dbReference type="InterPro" id="IPR050836">
    <property type="entry name" value="SDS22/Internalin_LRR"/>
</dbReference>
<dbReference type="InterPro" id="IPR035986">
    <property type="entry name" value="PKD_dom_sf"/>
</dbReference>
<dbReference type="InterPro" id="IPR054360">
    <property type="entry name" value="InlK_D2"/>
</dbReference>
<dbReference type="RefSeq" id="WP_010958775.1">
    <property type="nucleotide sequence ID" value="NC_021825.2"/>
</dbReference>
<feature type="domain" description="Internalin I Ig-like" evidence="12">
    <location>
        <begin position="427"/>
        <end position="501"/>
    </location>
</feature>
<dbReference type="Proteomes" id="UP000272537">
    <property type="component" value="Unassembled WGS sequence"/>
</dbReference>
<evidence type="ECO:0000256" key="4">
    <source>
        <dbReference type="ARBA" id="ARBA00022614"/>
    </source>
</evidence>
<feature type="domain" description="Internalin I Ig-like" evidence="12">
    <location>
        <begin position="350"/>
        <end position="423"/>
    </location>
</feature>
<dbReference type="Gene3D" id="3.80.10.10">
    <property type="entry name" value="Ribonuclease Inhibitor"/>
    <property type="match status" value="1"/>
</dbReference>
<proteinExistence type="predicted"/>
<keyword evidence="4" id="KW-0433">Leucine-rich repeat</keyword>
<accession>A0A0B8QYG0</accession>
<dbReference type="InterPro" id="IPR019931">
    <property type="entry name" value="LPXTG_anchor"/>
</dbReference>
<evidence type="ECO:0000313" key="21">
    <source>
        <dbReference type="Proteomes" id="UP000489121"/>
    </source>
</evidence>
<evidence type="ECO:0000313" key="23">
    <source>
        <dbReference type="Proteomes" id="UP000528151"/>
    </source>
</evidence>
<keyword evidence="9" id="KW-0472">Membrane</keyword>
<evidence type="ECO:0000256" key="3">
    <source>
        <dbReference type="ARBA" id="ARBA00022525"/>
    </source>
</evidence>
<evidence type="ECO:0000313" key="17">
    <source>
        <dbReference type="EMBL" id="ECY9782678.1"/>
    </source>
</evidence>
<dbReference type="Gene3D" id="2.60.40.10">
    <property type="entry name" value="Immunoglobulins"/>
    <property type="match status" value="2"/>
</dbReference>
<dbReference type="Proteomes" id="UP000527632">
    <property type="component" value="Unassembled WGS sequence"/>
</dbReference>
<reference evidence="18 19" key="1">
    <citation type="journal article" date="2018" name="BMC Genomics">
        <title>Genes significantly associated with lineage II food isolates of Listeria monocytogenes.</title>
        <authorList>
            <person name="Pirone-Davies C."/>
            <person name="Chen Y."/>
            <person name="Pightling A."/>
            <person name="Ryan G."/>
            <person name="Wang Y."/>
            <person name="Yao K."/>
            <person name="Hoffmann M."/>
            <person name="Allard M.W."/>
        </authorList>
    </citation>
    <scope>NUCLEOTIDE SEQUENCE [LARGE SCALE GENOMIC DNA]</scope>
    <source>
        <strain evidence="18 19">PNUSAL000550</strain>
    </source>
</reference>
<reference evidence="20 23" key="2">
    <citation type="submission" date="2018-06" db="EMBL/GenBank/DDBJ databases">
        <authorList>
            <consortium name="GenomeTrakr: Next Generation Sequencing Network for Food Pathogen Tracability"/>
        </authorList>
    </citation>
    <scope>NUCLEOTIDE SEQUENCE [LARGE SCALE GENOMIC DNA]</scope>
    <source>
        <strain evidence="15 23">CFSAN063727</strain>
        <strain evidence="14 20">FDA00007096</strain>
        <strain evidence="16 22">LS1344</strain>
    </source>
</reference>